<dbReference type="EMBL" id="AJMV01000101">
    <property type="protein sequence ID" value="EIG25336.1"/>
    <property type="molecule type" value="Genomic_DNA"/>
</dbReference>
<feature type="domain" description="ParB-like N-terminal" evidence="1">
    <location>
        <begin position="4"/>
        <end position="90"/>
    </location>
</feature>
<proteinExistence type="predicted"/>
<dbReference type="AlphaFoldDB" id="I2NHM5"/>
<dbReference type="CDD" id="cd16403">
    <property type="entry name" value="ParB_N_like_MT"/>
    <property type="match status" value="1"/>
</dbReference>
<dbReference type="Pfam" id="PF02195">
    <property type="entry name" value="ParB_N"/>
    <property type="match status" value="1"/>
</dbReference>
<organism evidence="2 3">
    <name type="scientific">Streptococcus parasanguinis F0449</name>
    <dbReference type="NCBI Taxonomy" id="1095733"/>
    <lineage>
        <taxon>Bacteria</taxon>
        <taxon>Bacillati</taxon>
        <taxon>Bacillota</taxon>
        <taxon>Bacilli</taxon>
        <taxon>Lactobacillales</taxon>
        <taxon>Streptococcaceae</taxon>
        <taxon>Streptococcus</taxon>
    </lineage>
</organism>
<sequence>MQIERVKIADLREYEGNAKLHPQEQIDKIKKSIKEFGNNDPIAIDENNIIIEGHGRLQALEQLGYTEAEVIRLSHLSEDQKKAYILVHNKLNMDTGFDTEMLRDELDGIFSVDMADFGFNLPEDEILNFSSEVEEQEEEEKEFRRETTINQYNLNLFDPQATEGRFEMPSLQPVDHVPERLQGFNYVLNKPDHSAGVHFFLDDYQFERIWQRPEYYIEKLGEFDCVLTPDFSLYIDMPVAMQVWNVYRSRLIGQLMQRYGFTVIPTVSWAYSDSFSFCFDGLPEGATLAISTIGVKNNSDQMELWRDGMDVMIELLKPKRLIVYGGAVEYDYGDIEVHYFENETTERLKHGRKRS</sequence>
<dbReference type="InterPro" id="IPR025530">
    <property type="entry name" value="DUF4417"/>
</dbReference>
<dbReference type="SMART" id="SM00470">
    <property type="entry name" value="ParB"/>
    <property type="match status" value="1"/>
</dbReference>
<dbReference type="Gene3D" id="3.90.1530.10">
    <property type="entry name" value="Conserved hypothetical protein from pyrococcus furiosus pfu- 392566-001, ParB domain"/>
    <property type="match status" value="1"/>
</dbReference>
<dbReference type="RefSeq" id="WP_003017700.1">
    <property type="nucleotide sequence ID" value="NZ_AJMV01000101.1"/>
</dbReference>
<dbReference type="Proteomes" id="UP000003357">
    <property type="component" value="Unassembled WGS sequence"/>
</dbReference>
<evidence type="ECO:0000259" key="1">
    <source>
        <dbReference type="SMART" id="SM00470"/>
    </source>
</evidence>
<evidence type="ECO:0000313" key="3">
    <source>
        <dbReference type="Proteomes" id="UP000003357"/>
    </source>
</evidence>
<dbReference type="SUPFAM" id="SSF110849">
    <property type="entry name" value="ParB/Sulfiredoxin"/>
    <property type="match status" value="1"/>
</dbReference>
<accession>I2NHM5</accession>
<reference evidence="2 3" key="1">
    <citation type="submission" date="2012-04" db="EMBL/GenBank/DDBJ databases">
        <authorList>
            <person name="Harkins D.M."/>
            <person name="Madupu R."/>
            <person name="Durkin A.S."/>
            <person name="Torralba M."/>
            <person name="Methe B."/>
            <person name="Sutton G.G."/>
            <person name="Nelson K.E."/>
        </authorList>
    </citation>
    <scope>NUCLEOTIDE SEQUENCE [LARGE SCALE GENOMIC DNA]</scope>
    <source>
        <strain evidence="2 3">F0449</strain>
    </source>
</reference>
<name>I2NHM5_STRPA</name>
<evidence type="ECO:0000313" key="2">
    <source>
        <dbReference type="EMBL" id="EIG25336.1"/>
    </source>
</evidence>
<dbReference type="InterPro" id="IPR003115">
    <property type="entry name" value="ParB_N"/>
</dbReference>
<dbReference type="InterPro" id="IPR036086">
    <property type="entry name" value="ParB/Sulfiredoxin_sf"/>
</dbReference>
<dbReference type="PATRIC" id="fig|1095733.3.peg.1399"/>
<gene>
    <name evidence="2" type="ORF">HMPREF9971_0069</name>
</gene>
<comment type="caution">
    <text evidence="2">The sequence shown here is derived from an EMBL/GenBank/DDBJ whole genome shotgun (WGS) entry which is preliminary data.</text>
</comment>
<protein>
    <submittedName>
        <fullName evidence="2">ParB-like protein</fullName>
    </submittedName>
</protein>
<dbReference type="Pfam" id="PF14386">
    <property type="entry name" value="DUF4417"/>
    <property type="match status" value="1"/>
</dbReference>